<gene>
    <name evidence="1" type="ORF">PEVE_00000803</name>
</gene>
<accession>A0ABN8PX08</accession>
<proteinExistence type="predicted"/>
<reference evidence="1 2" key="1">
    <citation type="submission" date="2022-05" db="EMBL/GenBank/DDBJ databases">
        <authorList>
            <consortium name="Genoscope - CEA"/>
            <person name="William W."/>
        </authorList>
    </citation>
    <scope>NUCLEOTIDE SEQUENCE [LARGE SCALE GENOMIC DNA]</scope>
</reference>
<comment type="caution">
    <text evidence="1">The sequence shown here is derived from an EMBL/GenBank/DDBJ whole genome shotgun (WGS) entry which is preliminary data.</text>
</comment>
<dbReference type="EMBL" id="CALNXI010001039">
    <property type="protein sequence ID" value="CAH3152655.1"/>
    <property type="molecule type" value="Genomic_DNA"/>
</dbReference>
<protein>
    <submittedName>
        <fullName evidence="1">Uncharacterized protein</fullName>
    </submittedName>
</protein>
<keyword evidence="2" id="KW-1185">Reference proteome</keyword>
<evidence type="ECO:0000313" key="2">
    <source>
        <dbReference type="Proteomes" id="UP001159427"/>
    </source>
</evidence>
<dbReference type="Proteomes" id="UP001159427">
    <property type="component" value="Unassembled WGS sequence"/>
</dbReference>
<sequence>MCLIVKNTNISREDIGEFMKAYAEDRSIMAQPRRSLIGSMKGDKILLATPLLKRYLEHGLEVTKVHQVIEFTPEPCFKSFGDAVSDARRAGDADPNKAIIVDTMKLVGN</sequence>
<organism evidence="1 2">
    <name type="scientific">Porites evermanni</name>
    <dbReference type="NCBI Taxonomy" id="104178"/>
    <lineage>
        <taxon>Eukaryota</taxon>
        <taxon>Metazoa</taxon>
        <taxon>Cnidaria</taxon>
        <taxon>Anthozoa</taxon>
        <taxon>Hexacorallia</taxon>
        <taxon>Scleractinia</taxon>
        <taxon>Fungiina</taxon>
        <taxon>Poritidae</taxon>
        <taxon>Porites</taxon>
    </lineage>
</organism>
<dbReference type="PANTHER" id="PTHR33206:SF1">
    <property type="entry name" value="DNA-DIRECTED DNA POLYMERASE"/>
    <property type="match status" value="1"/>
</dbReference>
<name>A0ABN8PX08_9CNID</name>
<evidence type="ECO:0000313" key="1">
    <source>
        <dbReference type="EMBL" id="CAH3152655.1"/>
    </source>
</evidence>
<dbReference type="PANTHER" id="PTHR33206">
    <property type="entry name" value="PROTEIN CBG10425"/>
    <property type="match status" value="1"/>
</dbReference>